<accession>A5CLR2</accession>
<gene>
    <name evidence="1" type="ordered locus">pCM2_0049</name>
</gene>
<geneLocation type="plasmid" evidence="1 2">
    <name>pCM2</name>
</geneLocation>
<dbReference type="AlphaFoldDB" id="A5CLR2"/>
<reference evidence="1 2" key="1">
    <citation type="journal article" date="2008" name="J. Bacteriol.">
        <title>The genome sequence of the tomato-pathogenic actinomycete Clavibacter michiganensis subsp. michiganensis NCPPB382 reveals a large island involved in pathogenicity.</title>
        <authorList>
            <person name="Gartemann K.H."/>
            <person name="Abt B."/>
            <person name="Bekel T."/>
            <person name="Burger A."/>
            <person name="Engemann J."/>
            <person name="Flugel M."/>
            <person name="Gaigalat L."/>
            <person name="Goesmann A."/>
            <person name="Grafen I."/>
            <person name="Kalinowski J."/>
            <person name="Kaup O."/>
            <person name="Kirchner O."/>
            <person name="Krause L."/>
            <person name="Linke B."/>
            <person name="McHardy A."/>
            <person name="Meyer F."/>
            <person name="Pohle S."/>
            <person name="Ruckert C."/>
            <person name="Schneiker S."/>
            <person name="Zellermann E.M."/>
            <person name="Puhler A."/>
            <person name="Eichenlaub R."/>
            <person name="Kaiser O."/>
            <person name="Bartels D."/>
        </authorList>
    </citation>
    <scope>NUCLEOTIDE SEQUENCE [LARGE SCALE GENOMIC DNA]</scope>
    <source>
        <strain evidence="1 2">NCPPB 382</strain>
        <plasmid evidence="1">pCM2</plasmid>
    </source>
</reference>
<name>A5CLR2_CLAM3</name>
<dbReference type="Proteomes" id="UP000001564">
    <property type="component" value="Plasmid pCM2"/>
</dbReference>
<keyword evidence="1" id="KW-0614">Plasmid</keyword>
<dbReference type="EMBL" id="AM711866">
    <property type="protein sequence ID" value="CAM98533.1"/>
    <property type="molecule type" value="Genomic_DNA"/>
</dbReference>
<organism evidence="1 2">
    <name type="scientific">Clavibacter michiganensis subsp. michiganensis (strain NCPPB 382)</name>
    <dbReference type="NCBI Taxonomy" id="443906"/>
    <lineage>
        <taxon>Bacteria</taxon>
        <taxon>Bacillati</taxon>
        <taxon>Actinomycetota</taxon>
        <taxon>Actinomycetes</taxon>
        <taxon>Micrococcales</taxon>
        <taxon>Microbacteriaceae</taxon>
        <taxon>Clavibacter</taxon>
    </lineage>
</organism>
<evidence type="ECO:0000313" key="2">
    <source>
        <dbReference type="Proteomes" id="UP000001564"/>
    </source>
</evidence>
<proteinExistence type="predicted"/>
<keyword evidence="2" id="KW-1185">Reference proteome</keyword>
<evidence type="ECO:0000313" key="1">
    <source>
        <dbReference type="EMBL" id="CAM98533.1"/>
    </source>
</evidence>
<dbReference type="HOGENOM" id="CLU_1412967_0_0_11"/>
<sequence length="192" mass="21843">MPRVTPWTPAALGWVHSSQSRSTLRWGACVRSVLITGSDTRGNKMVTTREQQAFDRAVEAARRKATLETLAELRAFTGIETYVPDHTAPEHVAYLGYEQDLANGLQVWTGHEVSSKQSVDRLIERRNAASRAVDEELERRMVERADRNVALRVPGKVQDLAIREKAHLRDVEKRLEDAWADLHHAEDRVREI</sequence>
<protein>
    <submittedName>
        <fullName evidence="1">Uncharacterized protein</fullName>
    </submittedName>
</protein>
<dbReference type="KEGG" id="cmi:pCM2_0049"/>